<feature type="region of interest" description="Disordered" evidence="1">
    <location>
        <begin position="178"/>
        <end position="224"/>
    </location>
</feature>
<organism evidence="2 3">
    <name type="scientific">Jaapia argillacea MUCL 33604</name>
    <dbReference type="NCBI Taxonomy" id="933084"/>
    <lineage>
        <taxon>Eukaryota</taxon>
        <taxon>Fungi</taxon>
        <taxon>Dikarya</taxon>
        <taxon>Basidiomycota</taxon>
        <taxon>Agaricomycotina</taxon>
        <taxon>Agaricomycetes</taxon>
        <taxon>Agaricomycetidae</taxon>
        <taxon>Jaapiales</taxon>
        <taxon>Jaapiaceae</taxon>
        <taxon>Jaapia</taxon>
    </lineage>
</organism>
<proteinExistence type="predicted"/>
<gene>
    <name evidence="2" type="ORF">JAAARDRAFT_118138</name>
</gene>
<name>A0A067QCE0_9AGAM</name>
<feature type="region of interest" description="Disordered" evidence="1">
    <location>
        <begin position="1"/>
        <end position="23"/>
    </location>
</feature>
<reference evidence="3" key="1">
    <citation type="journal article" date="2014" name="Proc. Natl. Acad. Sci. U.S.A.">
        <title>Extensive sampling of basidiomycete genomes demonstrates inadequacy of the white-rot/brown-rot paradigm for wood decay fungi.</title>
        <authorList>
            <person name="Riley R."/>
            <person name="Salamov A.A."/>
            <person name="Brown D.W."/>
            <person name="Nagy L.G."/>
            <person name="Floudas D."/>
            <person name="Held B.W."/>
            <person name="Levasseur A."/>
            <person name="Lombard V."/>
            <person name="Morin E."/>
            <person name="Otillar R."/>
            <person name="Lindquist E.A."/>
            <person name="Sun H."/>
            <person name="LaButti K.M."/>
            <person name="Schmutz J."/>
            <person name="Jabbour D."/>
            <person name="Luo H."/>
            <person name="Baker S.E."/>
            <person name="Pisabarro A.G."/>
            <person name="Walton J.D."/>
            <person name="Blanchette R.A."/>
            <person name="Henrissat B."/>
            <person name="Martin F."/>
            <person name="Cullen D."/>
            <person name="Hibbett D.S."/>
            <person name="Grigoriev I.V."/>
        </authorList>
    </citation>
    <scope>NUCLEOTIDE SEQUENCE [LARGE SCALE GENOMIC DNA]</scope>
    <source>
        <strain evidence="3">MUCL 33604</strain>
    </source>
</reference>
<protein>
    <submittedName>
        <fullName evidence="2">Uncharacterized protein</fullName>
    </submittedName>
</protein>
<keyword evidence="3" id="KW-1185">Reference proteome</keyword>
<evidence type="ECO:0000256" key="1">
    <source>
        <dbReference type="SAM" id="MobiDB-lite"/>
    </source>
</evidence>
<dbReference type="HOGENOM" id="CLU_107426_0_0_1"/>
<evidence type="ECO:0000313" key="2">
    <source>
        <dbReference type="EMBL" id="KDQ64733.1"/>
    </source>
</evidence>
<dbReference type="AlphaFoldDB" id="A0A067QCE0"/>
<dbReference type="OrthoDB" id="68090at2759"/>
<feature type="compositionally biased region" description="Basic residues" evidence="1">
    <location>
        <begin position="1"/>
        <end position="10"/>
    </location>
</feature>
<feature type="region of interest" description="Disordered" evidence="1">
    <location>
        <begin position="145"/>
        <end position="166"/>
    </location>
</feature>
<accession>A0A067QCE0</accession>
<evidence type="ECO:0000313" key="3">
    <source>
        <dbReference type="Proteomes" id="UP000027265"/>
    </source>
</evidence>
<dbReference type="Proteomes" id="UP000027265">
    <property type="component" value="Unassembled WGS sequence"/>
</dbReference>
<dbReference type="EMBL" id="KL197709">
    <property type="protein sequence ID" value="KDQ64733.1"/>
    <property type="molecule type" value="Genomic_DNA"/>
</dbReference>
<feature type="compositionally biased region" description="Acidic residues" evidence="1">
    <location>
        <begin position="185"/>
        <end position="201"/>
    </location>
</feature>
<dbReference type="STRING" id="933084.A0A067QCE0"/>
<sequence length="250" mass="28384">MYARPRKHPVPHGFLPSPKPKTKPIDQMSIRELHDQHAFNARILAAPSASTSTYFPRVSAEQAAIESRLLDLEGVASIQIGMKNTRISESLSMDIDPRPASPRMIPAKQRAWDRAGGVRSFPTPSSPYQEAVEIERRALENERTRKEEIMARKRRQGLPIKGEKLTRQEMDARMLAFLSHKPSESDMEDDDDDDESDDEDPSSWFVDDQDDGRKGQDIVEPDEEDLMDLISVDSSRLGYSAFYQPRDEGD</sequence>
<dbReference type="InParanoid" id="A0A067QCE0"/>